<name>A0A2M9XGI5_9LEPT</name>
<feature type="region of interest" description="Disordered" evidence="6">
    <location>
        <begin position="1"/>
        <end position="22"/>
    </location>
</feature>
<comment type="cofactor">
    <cofactor evidence="1">
        <name>FAD</name>
        <dbReference type="ChEBI" id="CHEBI:57692"/>
    </cofactor>
</comment>
<sequence length="610" mass="69465">MATATKKKSKKNVGKSKLGKTGVNSHPVSLEFTEEMKGFVSMPGSFNYQEDYAAGKKAGNYLMFHLTIRVPDTQFFVYDPDETGEAIGWVECQPIGGRFEVEKGVFNCFVDSGKPSANEKHMKYRLFLKNKAGKKITLSGFKKVVDDGILNIWRDTSTLYTTVYEGYVEEKAEPKAKVLAKGILHILEKDFIKQMTTFKSNGRTFSERKDALFRFGELFMGNLWEIYGAQFRKAEPELWRERDIPVFTLDGVKNSKITFHPFTTDDKISLNLVRFQKKESKDVVVLMHGLTTSTDMFVMPEHKNLVTYLHESGFTDVWSFDWRGSLRFNYNLFPHRYTLDDIALYDVPAALKVIRDAVGPGKRIHFVVHCVGSISFFMSLFGGKIDGVTSVVSNSVSLTPNVPTWSKIKLAFSPFLMESVFRFPNVNPRWHYLPGFASGKVLAKFVSLFHHECDEPACHMLSLMWGTGWPACYEHANLPDITHRRVGDLFGATSMNYYRHIRKAVGRKAMIKYTPTDTRYNSLPNNYLDKASDIKTPVLFMTGDQNKVFKDSNIIAYETLNRLNPGNKNELFIAEGYGHQDTLMGKKSDKDVFPRIVEFLRKNSNGVKKG</sequence>
<evidence type="ECO:0000256" key="3">
    <source>
        <dbReference type="ARBA" id="ARBA00022630"/>
    </source>
</evidence>
<dbReference type="InterPro" id="IPR000073">
    <property type="entry name" value="AB_hydrolase_1"/>
</dbReference>
<protein>
    <submittedName>
        <fullName evidence="8">Alpha/beta hydrolase</fullName>
    </submittedName>
</protein>
<keyword evidence="8" id="KW-0378">Hydrolase</keyword>
<proteinExistence type="inferred from homology"/>
<reference evidence="8 9" key="1">
    <citation type="submission" date="2017-07" db="EMBL/GenBank/DDBJ databases">
        <title>Leptospira spp. isolated from tropical soils.</title>
        <authorList>
            <person name="Thibeaux R."/>
            <person name="Iraola G."/>
            <person name="Ferres I."/>
            <person name="Bierque E."/>
            <person name="Girault D."/>
            <person name="Soupe-Gilbert M.-E."/>
            <person name="Picardeau M."/>
            <person name="Goarant C."/>
        </authorList>
    </citation>
    <scope>NUCLEOTIDE SEQUENCE [LARGE SCALE GENOMIC DNA]</scope>
    <source>
        <strain evidence="8 9">MCA1-C-A1</strain>
    </source>
</reference>
<dbReference type="GO" id="GO:0016491">
    <property type="term" value="F:oxidoreductase activity"/>
    <property type="evidence" value="ECO:0007669"/>
    <property type="project" value="UniProtKB-KW"/>
</dbReference>
<accession>A0A2M9XGI5</accession>
<keyword evidence="3" id="KW-0285">Flavoprotein</keyword>
<dbReference type="RefSeq" id="WP_100705579.1">
    <property type="nucleotide sequence ID" value="NZ_NPDL01000002.1"/>
</dbReference>
<dbReference type="AlphaFoldDB" id="A0A2M9XGI5"/>
<dbReference type="EMBL" id="NPDN01000002">
    <property type="protein sequence ID" value="PJZ26780.1"/>
    <property type="molecule type" value="Genomic_DNA"/>
</dbReference>
<evidence type="ECO:0000256" key="5">
    <source>
        <dbReference type="ARBA" id="ARBA00023002"/>
    </source>
</evidence>
<feature type="compositionally biased region" description="Basic residues" evidence="6">
    <location>
        <begin position="1"/>
        <end position="18"/>
    </location>
</feature>
<dbReference type="Pfam" id="PF00561">
    <property type="entry name" value="Abhydrolase_1"/>
    <property type="match status" value="1"/>
</dbReference>
<evidence type="ECO:0000256" key="6">
    <source>
        <dbReference type="SAM" id="MobiDB-lite"/>
    </source>
</evidence>
<keyword evidence="9" id="KW-1185">Reference proteome</keyword>
<comment type="caution">
    <text evidence="8">The sequence shown here is derived from an EMBL/GenBank/DDBJ whole genome shotgun (WGS) entry which is preliminary data.</text>
</comment>
<evidence type="ECO:0000313" key="8">
    <source>
        <dbReference type="EMBL" id="PJZ26780.1"/>
    </source>
</evidence>
<dbReference type="InterPro" id="IPR029058">
    <property type="entry name" value="AB_hydrolase_fold"/>
</dbReference>
<organism evidence="8 9">
    <name type="scientific">Leptospira hartskeerlii</name>
    <dbReference type="NCBI Taxonomy" id="2023177"/>
    <lineage>
        <taxon>Bacteria</taxon>
        <taxon>Pseudomonadati</taxon>
        <taxon>Spirochaetota</taxon>
        <taxon>Spirochaetia</taxon>
        <taxon>Leptospirales</taxon>
        <taxon>Leptospiraceae</taxon>
        <taxon>Leptospira</taxon>
    </lineage>
</organism>
<dbReference type="Proteomes" id="UP000232196">
    <property type="component" value="Unassembled WGS sequence"/>
</dbReference>
<dbReference type="PANTHER" id="PTHR47470">
    <property type="entry name" value="CHOLESTEROL OXIDASE"/>
    <property type="match status" value="1"/>
</dbReference>
<comment type="similarity">
    <text evidence="2">Belongs to the GMC oxidoreductase family.</text>
</comment>
<dbReference type="SUPFAM" id="SSF53474">
    <property type="entry name" value="alpha/beta-Hydrolases"/>
    <property type="match status" value="1"/>
</dbReference>
<dbReference type="OrthoDB" id="9787779at2"/>
<dbReference type="InterPro" id="IPR052542">
    <property type="entry name" value="Cholesterol_Oxidase"/>
</dbReference>
<evidence type="ECO:0000313" key="9">
    <source>
        <dbReference type="Proteomes" id="UP000232196"/>
    </source>
</evidence>
<gene>
    <name evidence="8" type="ORF">CH357_04630</name>
</gene>
<evidence type="ECO:0000256" key="4">
    <source>
        <dbReference type="ARBA" id="ARBA00022827"/>
    </source>
</evidence>
<evidence type="ECO:0000256" key="1">
    <source>
        <dbReference type="ARBA" id="ARBA00001974"/>
    </source>
</evidence>
<dbReference type="PANTHER" id="PTHR47470:SF1">
    <property type="entry name" value="FAD-DEPENDENT OXIDOREDUCTASE 2 FAD BINDING DOMAIN-CONTAINING PROTEIN"/>
    <property type="match status" value="1"/>
</dbReference>
<evidence type="ECO:0000259" key="7">
    <source>
        <dbReference type="Pfam" id="PF00561"/>
    </source>
</evidence>
<feature type="domain" description="AB hydrolase-1" evidence="7">
    <location>
        <begin position="283"/>
        <end position="579"/>
    </location>
</feature>
<evidence type="ECO:0000256" key="2">
    <source>
        <dbReference type="ARBA" id="ARBA00010790"/>
    </source>
</evidence>
<keyword evidence="4" id="KW-0274">FAD</keyword>
<keyword evidence="5" id="KW-0560">Oxidoreductase</keyword>
<dbReference type="Gene3D" id="3.40.50.1820">
    <property type="entry name" value="alpha/beta hydrolase"/>
    <property type="match status" value="1"/>
</dbReference>
<dbReference type="GO" id="GO:0016787">
    <property type="term" value="F:hydrolase activity"/>
    <property type="evidence" value="ECO:0007669"/>
    <property type="project" value="UniProtKB-KW"/>
</dbReference>